<dbReference type="InterPro" id="IPR027417">
    <property type="entry name" value="P-loop_NTPase"/>
</dbReference>
<keyword evidence="2" id="KW-0862">Zinc</keyword>
<dbReference type="SMART" id="SM00336">
    <property type="entry name" value="BBOX"/>
    <property type="match status" value="1"/>
</dbReference>
<feature type="domain" description="Fibronectin type-III" evidence="7">
    <location>
        <begin position="249"/>
        <end position="336"/>
    </location>
</feature>
<evidence type="ECO:0000313" key="9">
    <source>
        <dbReference type="Proteomes" id="UP000823561"/>
    </source>
</evidence>
<dbReference type="AlphaFoldDB" id="A0AAV6H8X4"/>
<dbReference type="InterPro" id="IPR003961">
    <property type="entry name" value="FN3_dom"/>
</dbReference>
<comment type="caution">
    <text evidence="8">The sequence shown here is derived from an EMBL/GenBank/DDBJ whole genome shotgun (WGS) entry which is preliminary data.</text>
</comment>
<dbReference type="SUPFAM" id="SSF52540">
    <property type="entry name" value="P-loop containing nucleoside triphosphate hydrolases"/>
    <property type="match status" value="1"/>
</dbReference>
<keyword evidence="4" id="KW-0547">Nucleotide-binding</keyword>
<proteinExistence type="inferred from homology"/>
<dbReference type="PROSITE" id="PS50853">
    <property type="entry name" value="FN3"/>
    <property type="match status" value="1"/>
</dbReference>
<name>A0AAV6H8X4_9TELE</name>
<dbReference type="InterPro" id="IPR000315">
    <property type="entry name" value="Znf_B-box"/>
</dbReference>
<dbReference type="InterPro" id="IPR013783">
    <property type="entry name" value="Ig-like_fold"/>
</dbReference>
<dbReference type="Pfam" id="PF00041">
    <property type="entry name" value="fn3"/>
    <property type="match status" value="1"/>
</dbReference>
<evidence type="ECO:0000313" key="8">
    <source>
        <dbReference type="EMBL" id="KAG5283620.1"/>
    </source>
</evidence>
<dbReference type="GO" id="GO:0005525">
    <property type="term" value="F:GTP binding"/>
    <property type="evidence" value="ECO:0007669"/>
    <property type="project" value="UniProtKB-KW"/>
</dbReference>
<keyword evidence="1 3" id="KW-0479">Metal-binding</keyword>
<protein>
    <recommendedName>
        <fullName evidence="10">Fibronectin type-III domain-containing protein</fullName>
    </recommendedName>
</protein>
<dbReference type="Proteomes" id="UP000823561">
    <property type="component" value="Chromosome 3"/>
</dbReference>
<dbReference type="SUPFAM" id="SSF57845">
    <property type="entry name" value="B-box zinc-binding domain"/>
    <property type="match status" value="1"/>
</dbReference>
<dbReference type="InterPro" id="IPR030379">
    <property type="entry name" value="G_SEPTIN_dom"/>
</dbReference>
<dbReference type="SMART" id="SM00060">
    <property type="entry name" value="FN3"/>
    <property type="match status" value="1"/>
</dbReference>
<dbReference type="Pfam" id="PF00643">
    <property type="entry name" value="zf-B_box"/>
    <property type="match status" value="1"/>
</dbReference>
<evidence type="ECO:0000256" key="2">
    <source>
        <dbReference type="ARBA" id="ARBA00022833"/>
    </source>
</evidence>
<dbReference type="Gene3D" id="2.60.40.10">
    <property type="entry name" value="Immunoglobulins"/>
    <property type="match status" value="1"/>
</dbReference>
<dbReference type="SUPFAM" id="SSF49265">
    <property type="entry name" value="Fibronectin type III"/>
    <property type="match status" value="1"/>
</dbReference>
<evidence type="ECO:0000259" key="7">
    <source>
        <dbReference type="PROSITE" id="PS50853"/>
    </source>
</evidence>
<evidence type="ECO:0000256" key="1">
    <source>
        <dbReference type="ARBA" id="ARBA00022771"/>
    </source>
</evidence>
<evidence type="ECO:0008006" key="10">
    <source>
        <dbReference type="Google" id="ProtNLM"/>
    </source>
</evidence>
<reference evidence="8" key="1">
    <citation type="submission" date="2020-10" db="EMBL/GenBank/DDBJ databases">
        <title>Chromosome-scale genome assembly of the Allis shad, Alosa alosa.</title>
        <authorList>
            <person name="Margot Z."/>
            <person name="Christophe K."/>
            <person name="Cabau C."/>
            <person name="Louis A."/>
            <person name="Berthelot C."/>
            <person name="Parey E."/>
            <person name="Roest Crollius H."/>
            <person name="Montfort J."/>
            <person name="Robinson-Rechavi M."/>
            <person name="Bucao C."/>
            <person name="Bouchez O."/>
            <person name="Gislard M."/>
            <person name="Lluch J."/>
            <person name="Milhes M."/>
            <person name="Lampietro C."/>
            <person name="Lopez Roques C."/>
            <person name="Donnadieu C."/>
            <person name="Braasch I."/>
            <person name="Desvignes T."/>
            <person name="Postlethwait J."/>
            <person name="Bobe J."/>
            <person name="Guiguen Y."/>
        </authorList>
    </citation>
    <scope>NUCLEOTIDE SEQUENCE</scope>
    <source>
        <strain evidence="8">M-15738</strain>
        <tissue evidence="8">Blood</tissue>
    </source>
</reference>
<dbReference type="Pfam" id="PF00735">
    <property type="entry name" value="Septin"/>
    <property type="match status" value="1"/>
</dbReference>
<dbReference type="InterPro" id="IPR025662">
    <property type="entry name" value="Sigma_54_int_dom_ATP-bd_1"/>
</dbReference>
<dbReference type="PANTHER" id="PTHR32046">
    <property type="entry name" value="G DOMAIN-CONTAINING PROTEIN"/>
    <property type="match status" value="1"/>
</dbReference>
<comment type="similarity">
    <text evidence="4">Belongs to the TRAFAC class TrmE-Era-EngA-EngB-Septin-like GTPase superfamily. Septin GTPase family.</text>
</comment>
<accession>A0AAV6H8X4</accession>
<feature type="compositionally biased region" description="Acidic residues" evidence="5">
    <location>
        <begin position="51"/>
        <end position="64"/>
    </location>
</feature>
<sequence>MAKRPLQYEDQDEVALAKERNFGEVNAENPTTRLHEYLERGENKSEMGAPVDDDWEVPSTDDDVGERVGPGEERHHGRHSPVLSVISMKSDQSMDCPGFFTFTGHKGIRIDLDKPDSLSSRFSACELSEDSTPVASSSYSPHTTEPGGVLCAVCPKSCMASFCEIHVRPHYTAQALQIHKLVEATEDLEQRLCSRHHRELELYCRTDQTAICVLCLAVEHTGHDITELGEHQKMQMNKSEMEKKTAVPPPGPIEFTSVKPDSVCVCWGPPEGLTGPQRFRVSWTIEGIKEHLEVQDLKLHVQELTPGEKYTFAVATLRDDGKQSPCVSATVQTGQNERLKKLQENARLIKDHPRNIYVLATEKNVLNETVARWTFGERDNSKKNRIIIIVGETGTGKTTLINTLVNHVLGVKFDDEMWFKISEEDENKKQTDSQTEALTVYDIFEEESPVSLTIIDTPGYGDSRGPLYDQLITENLFNLFKSEDGVQEVDAICLVLKASTV</sequence>
<gene>
    <name evidence="8" type="ORF">AALO_G00044120</name>
</gene>
<evidence type="ECO:0000256" key="4">
    <source>
        <dbReference type="RuleBase" id="RU004560"/>
    </source>
</evidence>
<dbReference type="CDD" id="cd19769">
    <property type="entry name" value="Bbox2_TRIM16-like"/>
    <property type="match status" value="1"/>
</dbReference>
<evidence type="ECO:0000256" key="5">
    <source>
        <dbReference type="SAM" id="MobiDB-lite"/>
    </source>
</evidence>
<dbReference type="EMBL" id="JADWDJ010000003">
    <property type="protein sequence ID" value="KAG5283620.1"/>
    <property type="molecule type" value="Genomic_DNA"/>
</dbReference>
<keyword evidence="4" id="KW-0342">GTP-binding</keyword>
<dbReference type="InterPro" id="IPR036116">
    <property type="entry name" value="FN3_sf"/>
</dbReference>
<dbReference type="Gene3D" id="3.30.160.60">
    <property type="entry name" value="Classic Zinc Finger"/>
    <property type="match status" value="1"/>
</dbReference>
<evidence type="ECO:0000259" key="6">
    <source>
        <dbReference type="PROSITE" id="PS50119"/>
    </source>
</evidence>
<dbReference type="PROSITE" id="PS50119">
    <property type="entry name" value="ZF_BBOX"/>
    <property type="match status" value="1"/>
</dbReference>
<dbReference type="PANTHER" id="PTHR32046:SF11">
    <property type="entry name" value="IMMUNE-ASSOCIATED NUCLEOTIDE-BINDING PROTEIN 10-LIKE"/>
    <property type="match status" value="1"/>
</dbReference>
<dbReference type="GO" id="GO:0008270">
    <property type="term" value="F:zinc ion binding"/>
    <property type="evidence" value="ECO:0007669"/>
    <property type="project" value="UniProtKB-KW"/>
</dbReference>
<dbReference type="Gene3D" id="3.40.50.300">
    <property type="entry name" value="P-loop containing nucleotide triphosphate hydrolases"/>
    <property type="match status" value="1"/>
</dbReference>
<evidence type="ECO:0000256" key="3">
    <source>
        <dbReference type="PROSITE-ProRule" id="PRU00024"/>
    </source>
</evidence>
<dbReference type="PROSITE" id="PS00675">
    <property type="entry name" value="SIGMA54_INTERACT_1"/>
    <property type="match status" value="1"/>
</dbReference>
<keyword evidence="9" id="KW-1185">Reference proteome</keyword>
<feature type="compositionally biased region" description="Basic and acidic residues" evidence="5">
    <location>
        <begin position="65"/>
        <end position="75"/>
    </location>
</feature>
<feature type="domain" description="B box-type" evidence="6">
    <location>
        <begin position="188"/>
        <end position="228"/>
    </location>
</feature>
<feature type="region of interest" description="Disordered" evidence="5">
    <location>
        <begin position="19"/>
        <end position="78"/>
    </location>
</feature>
<feature type="compositionally biased region" description="Basic and acidic residues" evidence="5">
    <location>
        <begin position="33"/>
        <end position="45"/>
    </location>
</feature>
<dbReference type="CDD" id="cd00063">
    <property type="entry name" value="FN3"/>
    <property type="match status" value="1"/>
</dbReference>
<organism evidence="8 9">
    <name type="scientific">Alosa alosa</name>
    <name type="common">allis shad</name>
    <dbReference type="NCBI Taxonomy" id="278164"/>
    <lineage>
        <taxon>Eukaryota</taxon>
        <taxon>Metazoa</taxon>
        <taxon>Chordata</taxon>
        <taxon>Craniata</taxon>
        <taxon>Vertebrata</taxon>
        <taxon>Euteleostomi</taxon>
        <taxon>Actinopterygii</taxon>
        <taxon>Neopterygii</taxon>
        <taxon>Teleostei</taxon>
        <taxon>Clupei</taxon>
        <taxon>Clupeiformes</taxon>
        <taxon>Clupeoidei</taxon>
        <taxon>Clupeidae</taxon>
        <taxon>Alosa</taxon>
    </lineage>
</organism>
<keyword evidence="1 3" id="KW-0863">Zinc-finger</keyword>